<gene>
    <name evidence="4" type="primary">dsc3</name>
    <name evidence="4" type="ORF">CTA1_4560</name>
</gene>
<keyword evidence="5" id="KW-1185">Reference proteome</keyword>
<feature type="transmembrane region" description="Helical" evidence="2">
    <location>
        <begin position="721"/>
        <end position="742"/>
    </location>
</feature>
<evidence type="ECO:0000259" key="3">
    <source>
        <dbReference type="PROSITE" id="PS50053"/>
    </source>
</evidence>
<feature type="region of interest" description="Disordered" evidence="1">
    <location>
        <begin position="589"/>
        <end position="636"/>
    </location>
</feature>
<feature type="compositionally biased region" description="Pro residues" evidence="1">
    <location>
        <begin position="529"/>
        <end position="538"/>
    </location>
</feature>
<feature type="transmembrane region" description="Helical" evidence="2">
    <location>
        <begin position="175"/>
        <end position="201"/>
    </location>
</feature>
<dbReference type="GO" id="GO:0005783">
    <property type="term" value="C:endoplasmic reticulum"/>
    <property type="evidence" value="ECO:0007669"/>
    <property type="project" value="TreeGrafter"/>
</dbReference>
<feature type="transmembrane region" description="Helical" evidence="2">
    <location>
        <begin position="207"/>
        <end position="226"/>
    </location>
</feature>
<dbReference type="Pfam" id="PF20684">
    <property type="entry name" value="Fung_rhodopsin"/>
    <property type="match status" value="1"/>
</dbReference>
<feature type="compositionally biased region" description="Basic and acidic residues" evidence="1">
    <location>
        <begin position="376"/>
        <end position="385"/>
    </location>
</feature>
<feature type="region of interest" description="Disordered" evidence="1">
    <location>
        <begin position="376"/>
        <end position="397"/>
    </location>
</feature>
<keyword evidence="2" id="KW-1133">Transmembrane helix</keyword>
<dbReference type="Pfam" id="PF13373">
    <property type="entry name" value="Dsc3_C"/>
    <property type="match status" value="1"/>
</dbReference>
<dbReference type="InterPro" id="IPR029071">
    <property type="entry name" value="Ubiquitin-like_domsf"/>
</dbReference>
<feature type="transmembrane region" description="Helical" evidence="2">
    <location>
        <begin position="99"/>
        <end position="120"/>
    </location>
</feature>
<dbReference type="GO" id="GO:0044695">
    <property type="term" value="C:Dsc E3 ubiquitin ligase complex"/>
    <property type="evidence" value="ECO:0007669"/>
    <property type="project" value="InterPro"/>
</dbReference>
<evidence type="ECO:0000256" key="2">
    <source>
        <dbReference type="SAM" id="Phobius"/>
    </source>
</evidence>
<evidence type="ECO:0000313" key="4">
    <source>
        <dbReference type="EMBL" id="TKW51423.1"/>
    </source>
</evidence>
<evidence type="ECO:0000256" key="1">
    <source>
        <dbReference type="SAM" id="MobiDB-lite"/>
    </source>
</evidence>
<feature type="transmembrane region" description="Helical" evidence="2">
    <location>
        <begin position="140"/>
        <end position="163"/>
    </location>
</feature>
<evidence type="ECO:0000313" key="5">
    <source>
        <dbReference type="Proteomes" id="UP000310108"/>
    </source>
</evidence>
<dbReference type="PANTHER" id="PTHR28049:SF1">
    <property type="entry name" value="DSC E3 UBIQUITIN LIGASE COMPLEX SUBUNIT 3"/>
    <property type="match status" value="1"/>
</dbReference>
<feature type="transmembrane region" description="Helical" evidence="2">
    <location>
        <begin position="754"/>
        <end position="772"/>
    </location>
</feature>
<keyword evidence="2" id="KW-0472">Membrane</keyword>
<dbReference type="Pfam" id="PF10302">
    <property type="entry name" value="Dsc3_N"/>
    <property type="match status" value="1"/>
</dbReference>
<dbReference type="InterPro" id="IPR025390">
    <property type="entry name" value="Dsc3_C"/>
</dbReference>
<dbReference type="InterPro" id="IPR049326">
    <property type="entry name" value="Rhodopsin_dom_fungi"/>
</dbReference>
<name>A0A4U6X8M8_9PEZI</name>
<feature type="domain" description="Ubiquitin-like" evidence="3">
    <location>
        <begin position="462"/>
        <end position="524"/>
    </location>
</feature>
<dbReference type="InterPro" id="IPR000626">
    <property type="entry name" value="Ubiquitin-like_dom"/>
</dbReference>
<dbReference type="EMBL" id="PJEX01000306">
    <property type="protein sequence ID" value="TKW51423.1"/>
    <property type="molecule type" value="Genomic_DNA"/>
</dbReference>
<reference evidence="4 5" key="1">
    <citation type="journal article" date="2019" name="PLoS ONE">
        <title>Comparative genome analysis indicates high evolutionary potential of pathogenicity genes in Colletotrichum tanaceti.</title>
        <authorList>
            <person name="Lelwala R.V."/>
            <person name="Korhonen P.K."/>
            <person name="Young N.D."/>
            <person name="Scott J.B."/>
            <person name="Ades P.A."/>
            <person name="Gasser R.B."/>
            <person name="Taylor P.W.J."/>
        </authorList>
    </citation>
    <scope>NUCLEOTIDE SEQUENCE [LARGE SCALE GENOMIC DNA]</scope>
    <source>
        <strain evidence="4">BRIP57314</strain>
    </source>
</reference>
<protein>
    <submittedName>
        <fullName evidence="4">DSC E3 ubiquitin ligase complex subunit 3</fullName>
    </submittedName>
</protein>
<feature type="compositionally biased region" description="Basic residues" evidence="1">
    <location>
        <begin position="287"/>
        <end position="301"/>
    </location>
</feature>
<dbReference type="InterPro" id="IPR045226">
    <property type="entry name" value="Dsc3"/>
</dbReference>
<feature type="region of interest" description="Disordered" evidence="1">
    <location>
        <begin position="524"/>
        <end position="561"/>
    </location>
</feature>
<dbReference type="Proteomes" id="UP000310108">
    <property type="component" value="Unassembled WGS sequence"/>
</dbReference>
<keyword evidence="2" id="KW-0812">Transmembrane</keyword>
<dbReference type="PROSITE" id="PS50053">
    <property type="entry name" value="UBIQUITIN_2"/>
    <property type="match status" value="1"/>
</dbReference>
<proteinExistence type="predicted"/>
<sequence length="775" mass="83967">MVKKSPSSTREWLPTPNPGFLFDTRNPLFYAQLQAVTLGDCKALPYHPPVNPPPPPLSVVPPRKGSAIDEDMSSSVSEYMAEPPAGQGRFDAGTVTREAMALGGTLTSLSAIFIGLRVFTRLSLVKRPFGPDDYLIGSSLVLAVVFYSLSIKLCGLGVGVHIWQVKRADYSPSFLTHSLVAVVVYILSVTTAKLSLLVLYLRLSPERWFRLVTMAVIGFATTYALARTIHLTPLFTSTDYTFDVGKQMNWASIEVNAGVVCACVPSLKPFFSRYLPMFVTSRITGSKAKKSNPSHHHHQHHNGAYQADHPYSTTIENNKRRRNVQSEAYELHSNDDGLSLCSKEEPKGGAATEEDVANLWCGHAFRNDCQGRRETVIESRRRDGDSSSSSSSMDSVGEIQPVAEGVSQPRPNPPQRTASLSIRVTTETRVEYTNTESNLPGRISSANNAAGMTAPRPWTPPLLLRIRFTTSIPDLDLDIPSPSQTTVAALKHLIRGRLAQPDSQRRLRFIHQGKILPDASALSSVLRSIPPPPPPPATTPSTPGAALDDPKGKGKAKAYETAPPQRVYVNCSIGDSLTDDELAAEAEAALRAPSERGPSTNSSSLIDGPPHGQHGSPYNLHHRGQQQQQRPTPRGFDRLLNAGFTAAEVNQLRLQFREIRSTQYTPDTMPSPDTMRSLEDSWIDSNAGSALPGAAGAGGEGGEGAGAGDDAFGAMSGILDVLIEGLIVGFFWPLGCLGWLSREENMLSGRWQDFIGFGVTLSIIIGVIRAFSGDR</sequence>
<dbReference type="Gene3D" id="3.10.20.90">
    <property type="entry name" value="Phosphatidylinositol 3-kinase Catalytic Subunit, Chain A, domain 1"/>
    <property type="match status" value="1"/>
</dbReference>
<dbReference type="AlphaFoldDB" id="A0A4U6X8M8"/>
<accession>A0A4U6X8M8</accession>
<dbReference type="SUPFAM" id="SSF54236">
    <property type="entry name" value="Ubiquitin-like"/>
    <property type="match status" value="1"/>
</dbReference>
<feature type="region of interest" description="Disordered" evidence="1">
    <location>
        <begin position="286"/>
        <end position="310"/>
    </location>
</feature>
<feature type="compositionally biased region" description="Low complexity" evidence="1">
    <location>
        <begin position="386"/>
        <end position="395"/>
    </location>
</feature>
<organism evidence="4 5">
    <name type="scientific">Colletotrichum tanaceti</name>
    <dbReference type="NCBI Taxonomy" id="1306861"/>
    <lineage>
        <taxon>Eukaryota</taxon>
        <taxon>Fungi</taxon>
        <taxon>Dikarya</taxon>
        <taxon>Ascomycota</taxon>
        <taxon>Pezizomycotina</taxon>
        <taxon>Sordariomycetes</taxon>
        <taxon>Hypocreomycetidae</taxon>
        <taxon>Glomerellales</taxon>
        <taxon>Glomerellaceae</taxon>
        <taxon>Colletotrichum</taxon>
        <taxon>Colletotrichum destructivum species complex</taxon>
    </lineage>
</organism>
<dbReference type="InterPro" id="IPR019413">
    <property type="entry name" value="Dsc3_ub-like_dom"/>
</dbReference>
<dbReference type="PANTHER" id="PTHR28049">
    <property type="entry name" value="TRANSMEMBRANE PROTEIN YOR223W"/>
    <property type="match status" value="1"/>
</dbReference>
<comment type="caution">
    <text evidence="4">The sequence shown here is derived from an EMBL/GenBank/DDBJ whole genome shotgun (WGS) entry which is preliminary data.</text>
</comment>